<name>A0AAD3D132_9STRA</name>
<evidence type="ECO:0000313" key="2">
    <source>
        <dbReference type="EMBL" id="GFH55917.1"/>
    </source>
</evidence>
<dbReference type="AlphaFoldDB" id="A0AAD3D132"/>
<feature type="region of interest" description="Disordered" evidence="1">
    <location>
        <begin position="76"/>
        <end position="132"/>
    </location>
</feature>
<accession>A0AAD3D132</accession>
<evidence type="ECO:0000313" key="3">
    <source>
        <dbReference type="Proteomes" id="UP001054902"/>
    </source>
</evidence>
<evidence type="ECO:0008006" key="4">
    <source>
        <dbReference type="Google" id="ProtNLM"/>
    </source>
</evidence>
<sequence>MKRLYQCYTYIAIYIAYCTTTNVTAQNEILSRKRGTSFTALGKDSNISDSSPPIAAIQLSEEEELFLRYLQQDSSHSFSMSAPSPSPSQRPSESPSTRPTSKPSSRPSQWPSKSPTRPPTDGTFPPTPAPVPQACVDSSATFQKLTPVASTATSNGAIYKLYDCDWVAEKNTERRCEMEKWKSHCPVACNACDDYQNKDSMNTFYAPDVRKRNCTWIKKQARSRCKLSQVASVYCQKTCGEGKEDTTTKFFALPSKACDFVAKNKNVRCTFKVAKKRCPKTCEYVCPSGESCVVEDAEDDVTFPIPFKRYKCQNIADMNFNKRKKFCGKKWVNTTCRKTCSEF</sequence>
<protein>
    <recommendedName>
        <fullName evidence="4">ShKT domain-containing protein</fullName>
    </recommendedName>
</protein>
<organism evidence="2 3">
    <name type="scientific">Chaetoceros tenuissimus</name>
    <dbReference type="NCBI Taxonomy" id="426638"/>
    <lineage>
        <taxon>Eukaryota</taxon>
        <taxon>Sar</taxon>
        <taxon>Stramenopiles</taxon>
        <taxon>Ochrophyta</taxon>
        <taxon>Bacillariophyta</taxon>
        <taxon>Coscinodiscophyceae</taxon>
        <taxon>Chaetocerotophycidae</taxon>
        <taxon>Chaetocerotales</taxon>
        <taxon>Chaetocerotaceae</taxon>
        <taxon>Chaetoceros</taxon>
    </lineage>
</organism>
<comment type="caution">
    <text evidence="2">The sequence shown here is derived from an EMBL/GenBank/DDBJ whole genome shotgun (WGS) entry which is preliminary data.</text>
</comment>
<evidence type="ECO:0000256" key="1">
    <source>
        <dbReference type="SAM" id="MobiDB-lite"/>
    </source>
</evidence>
<reference evidence="2 3" key="1">
    <citation type="journal article" date="2021" name="Sci. Rep.">
        <title>The genome of the diatom Chaetoceros tenuissimus carries an ancient integrated fragment of an extant virus.</title>
        <authorList>
            <person name="Hongo Y."/>
            <person name="Kimura K."/>
            <person name="Takaki Y."/>
            <person name="Yoshida Y."/>
            <person name="Baba S."/>
            <person name="Kobayashi G."/>
            <person name="Nagasaki K."/>
            <person name="Hano T."/>
            <person name="Tomaru Y."/>
        </authorList>
    </citation>
    <scope>NUCLEOTIDE SEQUENCE [LARGE SCALE GENOMIC DNA]</scope>
    <source>
        <strain evidence="2 3">NIES-3715</strain>
    </source>
</reference>
<feature type="compositionally biased region" description="Low complexity" evidence="1">
    <location>
        <begin position="76"/>
        <end position="108"/>
    </location>
</feature>
<gene>
    <name evidence="2" type="ORF">CTEN210_12393</name>
</gene>
<dbReference type="EMBL" id="BLLK01000051">
    <property type="protein sequence ID" value="GFH55917.1"/>
    <property type="molecule type" value="Genomic_DNA"/>
</dbReference>
<keyword evidence="3" id="KW-1185">Reference proteome</keyword>
<proteinExistence type="predicted"/>
<dbReference type="Proteomes" id="UP001054902">
    <property type="component" value="Unassembled WGS sequence"/>
</dbReference>